<dbReference type="EMBL" id="FODE01000031">
    <property type="protein sequence ID" value="SEO05548.1"/>
    <property type="molecule type" value="Genomic_DNA"/>
</dbReference>
<protein>
    <submittedName>
        <fullName evidence="1">Uncharacterized protein</fullName>
    </submittedName>
</protein>
<sequence>MPRLPVQGIVSGRTPVYPFIGESDDDTWSEFKDKLSQIHARITDNYIDGSDPVLHVRSSDGRNWTIELANRSRNEAVGLTAAAAMPGDRISVTGRRTRHFGEYRIKALRLTIGNRTYDLYPDAIA</sequence>
<reference evidence="1 2" key="1">
    <citation type="submission" date="2016-10" db="EMBL/GenBank/DDBJ databases">
        <authorList>
            <person name="de Groot N.N."/>
        </authorList>
    </citation>
    <scope>NUCLEOTIDE SEQUENCE [LARGE SCALE GENOMIC DNA]</scope>
    <source>
        <strain evidence="1 2">DSM 8512</strain>
    </source>
</reference>
<proteinExistence type="predicted"/>
<evidence type="ECO:0000313" key="1">
    <source>
        <dbReference type="EMBL" id="SEO05548.1"/>
    </source>
</evidence>
<evidence type="ECO:0000313" key="2">
    <source>
        <dbReference type="Proteomes" id="UP000199054"/>
    </source>
</evidence>
<accession>A0A1H8LL95</accession>
<dbReference type="STRING" id="34002.SAMN04489859_103146"/>
<organism evidence="1 2">
    <name type="scientific">Paracoccus alcaliphilus</name>
    <dbReference type="NCBI Taxonomy" id="34002"/>
    <lineage>
        <taxon>Bacteria</taxon>
        <taxon>Pseudomonadati</taxon>
        <taxon>Pseudomonadota</taxon>
        <taxon>Alphaproteobacteria</taxon>
        <taxon>Rhodobacterales</taxon>
        <taxon>Paracoccaceae</taxon>
        <taxon>Paracoccus</taxon>
    </lineage>
</organism>
<dbReference type="RefSeq" id="WP_090615414.1">
    <property type="nucleotide sequence ID" value="NZ_CP067124.1"/>
</dbReference>
<dbReference type="AlphaFoldDB" id="A0A1H8LL95"/>
<dbReference type="OrthoDB" id="512581at2"/>
<dbReference type="Proteomes" id="UP000199054">
    <property type="component" value="Unassembled WGS sequence"/>
</dbReference>
<name>A0A1H8LL95_9RHOB</name>
<gene>
    <name evidence="1" type="ORF">SAMN04489859_103146</name>
</gene>
<keyword evidence="2" id="KW-1185">Reference proteome</keyword>